<dbReference type="CDD" id="cd21177">
    <property type="entry name" value="LPMO_AA10"/>
    <property type="match status" value="1"/>
</dbReference>
<name>A0ABV8ZM86_9NEIS</name>
<dbReference type="EMBL" id="JBHSEK010000002">
    <property type="protein sequence ID" value="MFC4488812.1"/>
    <property type="molecule type" value="Genomic_DNA"/>
</dbReference>
<dbReference type="Pfam" id="PF03067">
    <property type="entry name" value="LPMO_10"/>
    <property type="match status" value="1"/>
</dbReference>
<evidence type="ECO:0000313" key="8">
    <source>
        <dbReference type="Proteomes" id="UP001595999"/>
    </source>
</evidence>
<dbReference type="Gene3D" id="2.70.50.50">
    <property type="entry name" value="chitin-binding protein cbp21"/>
    <property type="match status" value="1"/>
</dbReference>
<dbReference type="InterPro" id="IPR051024">
    <property type="entry name" value="GlcNAc_Chitin_IntDeg"/>
</dbReference>
<evidence type="ECO:0000256" key="5">
    <source>
        <dbReference type="SAM" id="SignalP"/>
    </source>
</evidence>
<evidence type="ECO:0000313" key="7">
    <source>
        <dbReference type="EMBL" id="MFC4488812.1"/>
    </source>
</evidence>
<organism evidence="7 8">
    <name type="scientific">Chromobacterium aquaticum</name>
    <dbReference type="NCBI Taxonomy" id="467180"/>
    <lineage>
        <taxon>Bacteria</taxon>
        <taxon>Pseudomonadati</taxon>
        <taxon>Pseudomonadota</taxon>
        <taxon>Betaproteobacteria</taxon>
        <taxon>Neisseriales</taxon>
        <taxon>Chromobacteriaceae</taxon>
        <taxon>Chromobacterium</taxon>
    </lineage>
</organism>
<dbReference type="SMART" id="SM00495">
    <property type="entry name" value="ChtBD3"/>
    <property type="match status" value="1"/>
</dbReference>
<dbReference type="Gene3D" id="2.60.40.10">
    <property type="entry name" value="Immunoglobulins"/>
    <property type="match status" value="1"/>
</dbReference>
<dbReference type="InterPro" id="IPR036573">
    <property type="entry name" value="CBM_sf_5/12"/>
</dbReference>
<dbReference type="PANTHER" id="PTHR34823:SF1">
    <property type="entry name" value="CHITIN-BINDING TYPE-4 DOMAIN-CONTAINING PROTEIN"/>
    <property type="match status" value="1"/>
</dbReference>
<dbReference type="Proteomes" id="UP001595999">
    <property type="component" value="Unassembled WGS sequence"/>
</dbReference>
<dbReference type="RefSeq" id="WP_231463332.1">
    <property type="nucleotide sequence ID" value="NZ_JAJOHW010000097.1"/>
</dbReference>
<dbReference type="SUPFAM" id="SSF81296">
    <property type="entry name" value="E set domains"/>
    <property type="match status" value="1"/>
</dbReference>
<keyword evidence="4" id="KW-0378">Hydrolase</keyword>
<evidence type="ECO:0000256" key="4">
    <source>
        <dbReference type="ARBA" id="ARBA00022801"/>
    </source>
</evidence>
<protein>
    <submittedName>
        <fullName evidence="7">Lytic polysaccharide monooxygenase</fullName>
    </submittedName>
</protein>
<accession>A0ABV8ZM86</accession>
<dbReference type="SUPFAM" id="SSF49299">
    <property type="entry name" value="PKD domain"/>
    <property type="match status" value="1"/>
</dbReference>
<evidence type="ECO:0000256" key="3">
    <source>
        <dbReference type="ARBA" id="ARBA00022729"/>
    </source>
</evidence>
<dbReference type="InterPro" id="IPR014756">
    <property type="entry name" value="Ig_E-set"/>
</dbReference>
<comment type="caution">
    <text evidence="7">The sequence shown here is derived from an EMBL/GenBank/DDBJ whole genome shotgun (WGS) entry which is preliminary data.</text>
</comment>
<dbReference type="InterPro" id="IPR013783">
    <property type="entry name" value="Ig-like_fold"/>
</dbReference>
<dbReference type="InterPro" id="IPR004302">
    <property type="entry name" value="Cellulose/chitin-bd_N"/>
</dbReference>
<keyword evidence="2" id="KW-0147">Chitin-binding</keyword>
<feature type="domain" description="Chitin-binding type-3" evidence="6">
    <location>
        <begin position="429"/>
        <end position="475"/>
    </location>
</feature>
<reference evidence="8" key="1">
    <citation type="journal article" date="2019" name="Int. J. Syst. Evol. Microbiol.">
        <title>The Global Catalogue of Microorganisms (GCM) 10K type strain sequencing project: providing services to taxonomists for standard genome sequencing and annotation.</title>
        <authorList>
            <consortium name="The Broad Institute Genomics Platform"/>
            <consortium name="The Broad Institute Genome Sequencing Center for Infectious Disease"/>
            <person name="Wu L."/>
            <person name="Ma J."/>
        </authorList>
    </citation>
    <scope>NUCLEOTIDE SEQUENCE [LARGE SCALE GENOMIC DNA]</scope>
    <source>
        <strain evidence="8">CGMCC 4.7608</strain>
    </source>
</reference>
<keyword evidence="7" id="KW-0503">Monooxygenase</keyword>
<keyword evidence="3 5" id="KW-0732">Signal</keyword>
<dbReference type="GO" id="GO:0004497">
    <property type="term" value="F:monooxygenase activity"/>
    <property type="evidence" value="ECO:0007669"/>
    <property type="project" value="UniProtKB-KW"/>
</dbReference>
<dbReference type="InterPro" id="IPR003610">
    <property type="entry name" value="CBM5/12"/>
</dbReference>
<feature type="chain" id="PRO_5047381780" evidence="5">
    <location>
        <begin position="35"/>
        <end position="487"/>
    </location>
</feature>
<dbReference type="CDD" id="cd12215">
    <property type="entry name" value="ChiC_BD"/>
    <property type="match status" value="1"/>
</dbReference>
<dbReference type="PANTHER" id="PTHR34823">
    <property type="entry name" value="GLCNAC-BINDING PROTEIN A"/>
    <property type="match status" value="1"/>
</dbReference>
<dbReference type="Gene3D" id="3.30.70.2150">
    <property type="match status" value="1"/>
</dbReference>
<evidence type="ECO:0000256" key="1">
    <source>
        <dbReference type="ARBA" id="ARBA00022525"/>
    </source>
</evidence>
<evidence type="ECO:0000259" key="6">
    <source>
        <dbReference type="SMART" id="SM00495"/>
    </source>
</evidence>
<keyword evidence="1" id="KW-0964">Secreted</keyword>
<gene>
    <name evidence="7" type="ORF">ACFO0R_04205</name>
</gene>
<dbReference type="InterPro" id="IPR041029">
    <property type="entry name" value="GbpA_2"/>
</dbReference>
<dbReference type="SUPFAM" id="SSF51055">
    <property type="entry name" value="Carbohydrate binding domain"/>
    <property type="match status" value="1"/>
</dbReference>
<feature type="signal peptide" evidence="5">
    <location>
        <begin position="1"/>
        <end position="34"/>
    </location>
</feature>
<proteinExistence type="predicted"/>
<keyword evidence="8" id="KW-1185">Reference proteome</keyword>
<keyword evidence="7" id="KW-0560">Oxidoreductase</keyword>
<sequence>MTASRKTGKIVLPVLALSQIAASLMVLAPATASAHGSMVNPPSREYACATFDTPWNNPTYASCGKIASQSSSWMSNVQGGVKSNHKDKVKDGLLCAGGKEDWKALDAADFKGRVTTVTPDAQGKAVFEYKQTAGHVSSYFKTYISKDSYDPKKGLRWDDLEEIGNSGPLPLPPNNSITKLDVKIPAHLTGKRVVYSVWQRDPSDNAEAFYACSDVDVVANNIEWKASGALEGGQVKTGVTMTLRVFDKVRGGDLEKHSIVVKAGQEKPEQWMHALASKTNQSSSVVKVGKLIGSDITPQFSATENQVFGRNKQVSFAIDQHDEGGKPPVDDIAPGVVSISGKTEAKAGEAVSLRASAAAGTNLSYLWTVSPKIDGLALNTATLNFAAPKVSKNTVYTFKATASNALGSKNATHVLTVKANDNGGTPPVEGAWDAKKIYDKECTKVSHNGKEWMNGWWTQGKEPGSDGQWGTWRVLGSAEMHTQCKGK</sequence>
<evidence type="ECO:0000256" key="2">
    <source>
        <dbReference type="ARBA" id="ARBA00022669"/>
    </source>
</evidence>
<dbReference type="InterPro" id="IPR035986">
    <property type="entry name" value="PKD_dom_sf"/>
</dbReference>
<dbReference type="Gene3D" id="2.10.10.20">
    <property type="entry name" value="Carbohydrate-binding module superfamily 5/12"/>
    <property type="match status" value="1"/>
</dbReference>
<dbReference type="Pfam" id="PF18416">
    <property type="entry name" value="GbpA_2"/>
    <property type="match status" value="1"/>
</dbReference>